<evidence type="ECO:0000313" key="1">
    <source>
        <dbReference type="EMBL" id="VYT15148.1"/>
    </source>
</evidence>
<name>A0A6N2UBS4_PHOVU</name>
<proteinExistence type="predicted"/>
<gene>
    <name evidence="1" type="ORF">BVLFYP11_02092</name>
</gene>
<organism evidence="1">
    <name type="scientific">Phocaeicola vulgatus</name>
    <name type="common">Bacteroides vulgatus</name>
    <dbReference type="NCBI Taxonomy" id="821"/>
    <lineage>
        <taxon>Bacteria</taxon>
        <taxon>Pseudomonadati</taxon>
        <taxon>Bacteroidota</taxon>
        <taxon>Bacteroidia</taxon>
        <taxon>Bacteroidales</taxon>
        <taxon>Bacteroidaceae</taxon>
        <taxon>Phocaeicola</taxon>
    </lineage>
</organism>
<dbReference type="AlphaFoldDB" id="A0A6N2UBS4"/>
<dbReference type="EMBL" id="CACRTA010000021">
    <property type="protein sequence ID" value="VYT15148.1"/>
    <property type="molecule type" value="Genomic_DNA"/>
</dbReference>
<protein>
    <submittedName>
        <fullName evidence="1">Uncharacterized protein</fullName>
    </submittedName>
</protein>
<sequence>MTRFGTIIRNNAQLMLHTHLKIVTGKIYDKDERYIILHGYHYRYYNFIKYT</sequence>
<reference evidence="1" key="1">
    <citation type="submission" date="2019-11" db="EMBL/GenBank/DDBJ databases">
        <authorList>
            <person name="Feng L."/>
        </authorList>
    </citation>
    <scope>NUCLEOTIDE SEQUENCE</scope>
    <source>
        <strain evidence="1">BvulgatusLFYP11</strain>
    </source>
</reference>
<accession>A0A6N2UBS4</accession>